<evidence type="ECO:0000313" key="1">
    <source>
        <dbReference type="EMBL" id="QPG96165.1"/>
    </source>
</evidence>
<gene>
    <name evidence="1" type="ORF">C2857_003398</name>
</gene>
<evidence type="ECO:0000313" key="2">
    <source>
        <dbReference type="Proteomes" id="UP000594364"/>
    </source>
</evidence>
<proteinExistence type="predicted"/>
<organism evidence="1 2">
    <name type="scientific">Epichloe festucae (strain Fl1)</name>
    <dbReference type="NCBI Taxonomy" id="877507"/>
    <lineage>
        <taxon>Eukaryota</taxon>
        <taxon>Fungi</taxon>
        <taxon>Dikarya</taxon>
        <taxon>Ascomycota</taxon>
        <taxon>Pezizomycotina</taxon>
        <taxon>Sordariomycetes</taxon>
        <taxon>Hypocreomycetidae</taxon>
        <taxon>Hypocreales</taxon>
        <taxon>Clavicipitaceae</taxon>
        <taxon>Epichloe</taxon>
    </lineage>
</organism>
<name>A0A7S9KNU3_EPIFF</name>
<dbReference type="EMBL" id="CP031386">
    <property type="protein sequence ID" value="QPG96165.1"/>
    <property type="molecule type" value="Genomic_DNA"/>
</dbReference>
<dbReference type="AlphaFoldDB" id="A0A7S9KNU3"/>
<sequence length="72" mass="8333">MQKFMPVRSISNWCETGRYFIYEKAENFCKNAKIRSEKNKTPDGMQQAKFCQAFAIDGNQVQMVSKTEAIDT</sequence>
<reference evidence="1 2" key="1">
    <citation type="journal article" date="2018" name="PLoS Genet.">
        <title>Repeat elements organise 3D genome structure and mediate transcription in the filamentous fungus Epichloe festucae.</title>
        <authorList>
            <person name="Winter D.J."/>
            <person name="Ganley A.R.D."/>
            <person name="Young C.A."/>
            <person name="Liachko I."/>
            <person name="Schardl C.L."/>
            <person name="Dupont P.Y."/>
            <person name="Berry D."/>
            <person name="Ram A."/>
            <person name="Scott B."/>
            <person name="Cox M.P."/>
        </authorList>
    </citation>
    <scope>NUCLEOTIDE SEQUENCE [LARGE SCALE GENOMIC DNA]</scope>
    <source>
        <strain evidence="1 2">Fl1</strain>
    </source>
</reference>
<protein>
    <submittedName>
        <fullName evidence="1">Uncharacterized protein</fullName>
    </submittedName>
</protein>
<accession>A0A7S9KNU3</accession>
<dbReference type="Proteomes" id="UP000594364">
    <property type="component" value="Chromosome 2"/>
</dbReference>
<keyword evidence="2" id="KW-1185">Reference proteome</keyword>